<protein>
    <submittedName>
        <fullName evidence="2">DUF2272 domain-containing protein</fullName>
    </submittedName>
</protein>
<evidence type="ECO:0000313" key="3">
    <source>
        <dbReference type="Proteomes" id="UP000677537"/>
    </source>
</evidence>
<dbReference type="Pfam" id="PF10030">
    <property type="entry name" value="DUF2272"/>
    <property type="match status" value="1"/>
</dbReference>
<evidence type="ECO:0000259" key="1">
    <source>
        <dbReference type="Pfam" id="PF10030"/>
    </source>
</evidence>
<evidence type="ECO:0000313" key="2">
    <source>
        <dbReference type="EMBL" id="MBP0491581.1"/>
    </source>
</evidence>
<accession>A0A940MW45</accession>
<dbReference type="Proteomes" id="UP000677537">
    <property type="component" value="Unassembled WGS sequence"/>
</dbReference>
<name>A0A940MW45_9PROT</name>
<organism evidence="2 3">
    <name type="scientific">Roseomonas indoligenes</name>
    <dbReference type="NCBI Taxonomy" id="2820811"/>
    <lineage>
        <taxon>Bacteria</taxon>
        <taxon>Pseudomonadati</taxon>
        <taxon>Pseudomonadota</taxon>
        <taxon>Alphaproteobacteria</taxon>
        <taxon>Acetobacterales</taxon>
        <taxon>Roseomonadaceae</taxon>
        <taxon>Roseomonas</taxon>
    </lineage>
</organism>
<keyword evidence="3" id="KW-1185">Reference proteome</keyword>
<dbReference type="EMBL" id="JAGIZA010000001">
    <property type="protein sequence ID" value="MBP0491581.1"/>
    <property type="molecule type" value="Genomic_DNA"/>
</dbReference>
<proteinExistence type="predicted"/>
<gene>
    <name evidence="2" type="ORF">J5Y10_02170</name>
</gene>
<dbReference type="AlphaFoldDB" id="A0A940MW45"/>
<feature type="domain" description="DUF2272" evidence="1">
    <location>
        <begin position="33"/>
        <end position="168"/>
    </location>
</feature>
<comment type="caution">
    <text evidence="2">The sequence shown here is derived from an EMBL/GenBank/DDBJ whole genome shotgun (WGS) entry which is preliminary data.</text>
</comment>
<reference evidence="2" key="1">
    <citation type="submission" date="2021-03" db="EMBL/GenBank/DDBJ databases">
        <authorList>
            <person name="So Y."/>
        </authorList>
    </citation>
    <scope>NUCLEOTIDE SEQUENCE</scope>
    <source>
        <strain evidence="2">SG15</strain>
    </source>
</reference>
<dbReference type="InterPro" id="IPR019262">
    <property type="entry name" value="DUF2272"/>
</dbReference>
<sequence>MHFRDTISGPALASASLDPVSGLPFNVEPANVAISSYNTPAWSAAFISYAMNSAGVSRSDFRPSSAHVFYMDGMIENYLADPDSAAFRPHHVEEYAPRPGDLLCYDRSASPLPNWEARMAERGRSRPSHCDIVVRAAGGTIDLIGGNVMDVVLRRRIPVDAQGIVLPPPLERPPFFVVFENRR</sequence>